<dbReference type="GO" id="GO:0004825">
    <property type="term" value="F:methionine-tRNA ligase activity"/>
    <property type="evidence" value="ECO:0007669"/>
    <property type="project" value="UniProtKB-EC"/>
</dbReference>
<dbReference type="SUPFAM" id="SSF50249">
    <property type="entry name" value="Nucleic acid-binding proteins"/>
    <property type="match status" value="1"/>
</dbReference>
<evidence type="ECO:0000256" key="5">
    <source>
        <dbReference type="ARBA" id="ARBA00011738"/>
    </source>
</evidence>
<evidence type="ECO:0000256" key="18">
    <source>
        <dbReference type="ARBA" id="ARBA00030904"/>
    </source>
</evidence>
<evidence type="ECO:0000256" key="3">
    <source>
        <dbReference type="ARBA" id="ARBA00004496"/>
    </source>
</evidence>
<keyword evidence="24" id="KW-1185">Reference proteome</keyword>
<keyword evidence="8" id="KW-0963">Cytoplasm</keyword>
<keyword evidence="13" id="KW-0862">Zinc</keyword>
<dbReference type="Gene3D" id="1.10.730.10">
    <property type="entry name" value="Isoleucyl-tRNA Synthetase, Domain 1"/>
    <property type="match status" value="1"/>
</dbReference>
<dbReference type="GO" id="GO:0046872">
    <property type="term" value="F:metal ion binding"/>
    <property type="evidence" value="ECO:0007669"/>
    <property type="project" value="UniProtKB-KW"/>
</dbReference>
<evidence type="ECO:0000256" key="14">
    <source>
        <dbReference type="ARBA" id="ARBA00022840"/>
    </source>
</evidence>
<dbReference type="PATRIC" id="fig|507626.3.peg.801"/>
<keyword evidence="14" id="KW-0067">ATP-binding</keyword>
<dbReference type="InterPro" id="IPR012340">
    <property type="entry name" value="NA-bd_OB-fold"/>
</dbReference>
<evidence type="ECO:0000256" key="17">
    <source>
        <dbReference type="ARBA" id="ARBA00023146"/>
    </source>
</evidence>
<keyword evidence="12" id="KW-0547">Nucleotide-binding</keyword>
<keyword evidence="17" id="KW-0030">Aminoacyl-tRNA synthetase</keyword>
<comment type="subunit">
    <text evidence="5">Homodimer.</text>
</comment>
<keyword evidence="21" id="KW-0732">Signal</keyword>
<evidence type="ECO:0000256" key="4">
    <source>
        <dbReference type="ARBA" id="ARBA00008258"/>
    </source>
</evidence>
<evidence type="ECO:0000313" key="24">
    <source>
        <dbReference type="Proteomes" id="UP000063387"/>
    </source>
</evidence>
<reference evidence="23 24" key="1">
    <citation type="journal article" date="2016" name="Genome Announc.">
        <title>Draft Genome Sequence of 'Halomonas chromatireducens' Strain AGD 8-3, a Haloalkaliphilic Chromate- and Selenite-Reducing Gammaproteobacterium.</title>
        <authorList>
            <person name="Sharko F.S."/>
            <person name="Shapovalova A.A."/>
            <person name="Tsygankova S.V."/>
            <person name="Komova A.V."/>
            <person name="Boulygina E.S."/>
            <person name="Teslyuk A.B."/>
            <person name="Gotovtsev P.M."/>
            <person name="Namsaraev Z.B."/>
            <person name="Khijniak T.V."/>
            <person name="Nedoluzhko A.V."/>
            <person name="Vasilov R.G."/>
        </authorList>
    </citation>
    <scope>NUCLEOTIDE SEQUENCE [LARGE SCALE GENOMIC DNA]</scope>
    <source>
        <strain evidence="23 24">AGD 8-3</strain>
    </source>
</reference>
<dbReference type="Pfam" id="PF19303">
    <property type="entry name" value="Anticodon_3"/>
    <property type="match status" value="1"/>
</dbReference>
<comment type="subcellular location">
    <subcellularLocation>
        <location evidence="3">Cytoplasm</location>
    </subcellularLocation>
</comment>
<dbReference type="Gene3D" id="2.40.50.140">
    <property type="entry name" value="Nucleic acid-binding proteins"/>
    <property type="match status" value="1"/>
</dbReference>
<dbReference type="GO" id="GO:0005524">
    <property type="term" value="F:ATP binding"/>
    <property type="evidence" value="ECO:0007669"/>
    <property type="project" value="UniProtKB-KW"/>
</dbReference>
<dbReference type="FunFam" id="2.40.50.140:FF:000042">
    <property type="entry name" value="Methionine--tRNA ligase"/>
    <property type="match status" value="1"/>
</dbReference>
<gene>
    <name evidence="23" type="primary">metG_1</name>
    <name evidence="23" type="ORF">LOKO_00810</name>
</gene>
<evidence type="ECO:0000256" key="19">
    <source>
        <dbReference type="ARBA" id="ARBA00047364"/>
    </source>
</evidence>
<evidence type="ECO:0000256" key="16">
    <source>
        <dbReference type="ARBA" id="ARBA00022917"/>
    </source>
</evidence>
<dbReference type="EMBL" id="CP014226">
    <property type="protein sequence ID" value="AMC99891.1"/>
    <property type="molecule type" value="Genomic_DNA"/>
</dbReference>
<dbReference type="CDD" id="cd07957">
    <property type="entry name" value="Anticodon_Ia_Met"/>
    <property type="match status" value="1"/>
</dbReference>
<dbReference type="Proteomes" id="UP000063387">
    <property type="component" value="Chromosome"/>
</dbReference>
<dbReference type="KEGG" id="hco:LOKO_00810"/>
<comment type="similarity">
    <text evidence="4">Belongs to the class-I aminoacyl-tRNA synthetase family. MetG type 1 subfamily.</text>
</comment>
<evidence type="ECO:0000256" key="9">
    <source>
        <dbReference type="ARBA" id="ARBA00022555"/>
    </source>
</evidence>
<dbReference type="CDD" id="cd02800">
    <property type="entry name" value="tRNA_bind_EcMetRS_like"/>
    <property type="match status" value="1"/>
</dbReference>
<dbReference type="PANTHER" id="PTHR45765:SF1">
    <property type="entry name" value="METHIONINE--TRNA LIGASE, CYTOPLASMIC"/>
    <property type="match status" value="1"/>
</dbReference>
<dbReference type="STRING" id="507626.LOKO_00810"/>
<evidence type="ECO:0000256" key="21">
    <source>
        <dbReference type="SAM" id="SignalP"/>
    </source>
</evidence>
<dbReference type="InterPro" id="IPR023458">
    <property type="entry name" value="Met-tRNA_ligase_1"/>
</dbReference>
<dbReference type="NCBIfam" id="TIGR00399">
    <property type="entry name" value="metG_C_term"/>
    <property type="match status" value="1"/>
</dbReference>
<keyword evidence="9 20" id="KW-0820">tRNA-binding</keyword>
<evidence type="ECO:0000256" key="8">
    <source>
        <dbReference type="ARBA" id="ARBA00022490"/>
    </source>
</evidence>
<dbReference type="PANTHER" id="PTHR45765">
    <property type="entry name" value="METHIONINE--TRNA LIGASE"/>
    <property type="match status" value="1"/>
</dbReference>
<dbReference type="GO" id="GO:0000049">
    <property type="term" value="F:tRNA binding"/>
    <property type="evidence" value="ECO:0007669"/>
    <property type="project" value="UniProtKB-UniRule"/>
</dbReference>
<dbReference type="FunFam" id="1.10.730.10:FF:000005">
    <property type="entry name" value="Methionine--tRNA ligase"/>
    <property type="match status" value="1"/>
</dbReference>
<dbReference type="EC" id="6.1.1.10" evidence="6"/>
<evidence type="ECO:0000256" key="15">
    <source>
        <dbReference type="ARBA" id="ARBA00022884"/>
    </source>
</evidence>
<sequence>MPFRSLLAATVLMLPLTAVAESPNIASRCAGFVKKLGGGALSAHCAEPELVARFIAAGDGIADDFEAREFGRAIRKVMDLADEANTYIAEKEPWVLAKQEDREQEVLDICSVGLNLFRQLMVYLAPVVPAMAEEARQFLQLDTLDWHSRHDVLLGHEIAKFKPLMTRVERDRIDAMIEASKEDLVEEQKLKNAPKGPLTDDPIAPEITFDDFAKVDLRIARIAKAEYVEGADKLLQLTLDLGGESRTVFAGIRAAYAPEALEGRLTVMVANLAPRKMRFGISEGMVLAAGNDDGIYLLSPDSGAEPGQRVK</sequence>
<feature type="signal peptide" evidence="21">
    <location>
        <begin position="1"/>
        <end position="20"/>
    </location>
</feature>
<evidence type="ECO:0000256" key="1">
    <source>
        <dbReference type="ARBA" id="ARBA00001947"/>
    </source>
</evidence>
<keyword evidence="15 20" id="KW-0694">RNA-binding</keyword>
<evidence type="ECO:0000256" key="12">
    <source>
        <dbReference type="ARBA" id="ARBA00022741"/>
    </source>
</evidence>
<evidence type="ECO:0000256" key="20">
    <source>
        <dbReference type="PROSITE-ProRule" id="PRU00209"/>
    </source>
</evidence>
<comment type="catalytic activity">
    <reaction evidence="19">
        <text>tRNA(Met) + L-methionine + ATP = L-methionyl-tRNA(Met) + AMP + diphosphate</text>
        <dbReference type="Rhea" id="RHEA:13481"/>
        <dbReference type="Rhea" id="RHEA-COMP:9667"/>
        <dbReference type="Rhea" id="RHEA-COMP:9698"/>
        <dbReference type="ChEBI" id="CHEBI:30616"/>
        <dbReference type="ChEBI" id="CHEBI:33019"/>
        <dbReference type="ChEBI" id="CHEBI:57844"/>
        <dbReference type="ChEBI" id="CHEBI:78442"/>
        <dbReference type="ChEBI" id="CHEBI:78530"/>
        <dbReference type="ChEBI" id="CHEBI:456215"/>
        <dbReference type="EC" id="6.1.1.10"/>
    </reaction>
</comment>
<evidence type="ECO:0000256" key="11">
    <source>
        <dbReference type="ARBA" id="ARBA00022723"/>
    </source>
</evidence>
<accession>A0A0X8HC41</accession>
<name>A0A0X8HC41_9GAMM</name>
<keyword evidence="16" id="KW-0648">Protein biosynthesis</keyword>
<evidence type="ECO:0000256" key="10">
    <source>
        <dbReference type="ARBA" id="ARBA00022598"/>
    </source>
</evidence>
<keyword evidence="10 23" id="KW-0436">Ligase</keyword>
<dbReference type="InterPro" id="IPR004495">
    <property type="entry name" value="Met-tRNA-synth_bsu_C"/>
</dbReference>
<protein>
    <recommendedName>
        <fullName evidence="7">Methionine--tRNA ligase</fullName>
        <ecNumber evidence="6">6.1.1.10</ecNumber>
    </recommendedName>
    <alternativeName>
        <fullName evidence="18">Methionyl-tRNA synthetase</fullName>
    </alternativeName>
</protein>
<feature type="chain" id="PRO_5007066795" description="Methionine--tRNA ligase" evidence="21">
    <location>
        <begin position="21"/>
        <end position="311"/>
    </location>
</feature>
<evidence type="ECO:0000256" key="6">
    <source>
        <dbReference type="ARBA" id="ARBA00012838"/>
    </source>
</evidence>
<feature type="domain" description="TRNA-binding" evidence="22">
    <location>
        <begin position="211"/>
        <end position="311"/>
    </location>
</feature>
<comment type="cofactor">
    <cofactor evidence="1">
        <name>Zn(2+)</name>
        <dbReference type="ChEBI" id="CHEBI:29105"/>
    </cofactor>
</comment>
<dbReference type="SUPFAM" id="SSF47323">
    <property type="entry name" value="Anticodon-binding domain of a subclass of class I aminoacyl-tRNA synthetases"/>
    <property type="match status" value="1"/>
</dbReference>
<dbReference type="GO" id="GO:0006431">
    <property type="term" value="P:methionyl-tRNA aminoacylation"/>
    <property type="evidence" value="ECO:0007669"/>
    <property type="project" value="InterPro"/>
</dbReference>
<dbReference type="AlphaFoldDB" id="A0A0X8HC41"/>
<dbReference type="PROSITE" id="PS50886">
    <property type="entry name" value="TRBD"/>
    <property type="match status" value="1"/>
</dbReference>
<dbReference type="InterPro" id="IPR041872">
    <property type="entry name" value="Anticodon_Met"/>
</dbReference>
<evidence type="ECO:0000256" key="2">
    <source>
        <dbReference type="ARBA" id="ARBA00003314"/>
    </source>
</evidence>
<keyword evidence="11" id="KW-0479">Metal-binding</keyword>
<proteinExistence type="inferred from homology"/>
<dbReference type="InterPro" id="IPR002547">
    <property type="entry name" value="tRNA-bd_dom"/>
</dbReference>
<evidence type="ECO:0000256" key="13">
    <source>
        <dbReference type="ARBA" id="ARBA00022833"/>
    </source>
</evidence>
<evidence type="ECO:0000313" key="23">
    <source>
        <dbReference type="EMBL" id="AMC99891.1"/>
    </source>
</evidence>
<dbReference type="Pfam" id="PF01588">
    <property type="entry name" value="tRNA_bind"/>
    <property type="match status" value="1"/>
</dbReference>
<reference evidence="23 24" key="2">
    <citation type="submission" date="2016-02" db="EMBL/GenBank/DDBJ databases">
        <authorList>
            <person name="Wen L."/>
            <person name="He K."/>
            <person name="Yang H."/>
        </authorList>
    </citation>
    <scope>NUCLEOTIDE SEQUENCE [LARGE SCALE GENOMIC DNA]</scope>
    <source>
        <strain evidence="23 24">AGD 8-3</strain>
    </source>
</reference>
<evidence type="ECO:0000256" key="7">
    <source>
        <dbReference type="ARBA" id="ARBA00018753"/>
    </source>
</evidence>
<comment type="function">
    <text evidence="2">Is required not only for elongation of protein synthesis but also for the initiation of all mRNA translation through initiator tRNA(fMet) aminoacylation.</text>
</comment>
<evidence type="ECO:0000259" key="22">
    <source>
        <dbReference type="PROSITE" id="PS50886"/>
    </source>
</evidence>
<dbReference type="InterPro" id="IPR009080">
    <property type="entry name" value="tRNAsynth_Ia_anticodon-bd"/>
</dbReference>
<organism evidence="23 24">
    <name type="scientific">Halomonas chromatireducens</name>
    <dbReference type="NCBI Taxonomy" id="507626"/>
    <lineage>
        <taxon>Bacteria</taxon>
        <taxon>Pseudomonadati</taxon>
        <taxon>Pseudomonadota</taxon>
        <taxon>Gammaproteobacteria</taxon>
        <taxon>Oceanospirillales</taxon>
        <taxon>Halomonadaceae</taxon>
        <taxon>Halomonas</taxon>
    </lineage>
</organism>
<dbReference type="GO" id="GO:0005829">
    <property type="term" value="C:cytosol"/>
    <property type="evidence" value="ECO:0007669"/>
    <property type="project" value="TreeGrafter"/>
</dbReference>